<dbReference type="EMBL" id="LSYS01007908">
    <property type="protein sequence ID" value="OPJ70293.1"/>
    <property type="molecule type" value="Genomic_DNA"/>
</dbReference>
<feature type="compositionally biased region" description="Polar residues" evidence="1">
    <location>
        <begin position="13"/>
        <end position="24"/>
    </location>
</feature>
<accession>A0A1V4JDG8</accession>
<reference evidence="2 3" key="1">
    <citation type="submission" date="2016-02" db="EMBL/GenBank/DDBJ databases">
        <title>Band-tailed pigeon sequencing and assembly.</title>
        <authorList>
            <person name="Soares A.E."/>
            <person name="Novak B.J."/>
            <person name="Rice E.S."/>
            <person name="O'Connell B."/>
            <person name="Chang D."/>
            <person name="Weber S."/>
            <person name="Shapiro B."/>
        </authorList>
    </citation>
    <scope>NUCLEOTIDE SEQUENCE [LARGE SCALE GENOMIC DNA]</scope>
    <source>
        <strain evidence="2">BTP2013</strain>
        <tissue evidence="2">Blood</tissue>
    </source>
</reference>
<organism evidence="2 3">
    <name type="scientific">Patagioenas fasciata monilis</name>
    <dbReference type="NCBI Taxonomy" id="372326"/>
    <lineage>
        <taxon>Eukaryota</taxon>
        <taxon>Metazoa</taxon>
        <taxon>Chordata</taxon>
        <taxon>Craniata</taxon>
        <taxon>Vertebrata</taxon>
        <taxon>Euteleostomi</taxon>
        <taxon>Archelosauria</taxon>
        <taxon>Archosauria</taxon>
        <taxon>Dinosauria</taxon>
        <taxon>Saurischia</taxon>
        <taxon>Theropoda</taxon>
        <taxon>Coelurosauria</taxon>
        <taxon>Aves</taxon>
        <taxon>Neognathae</taxon>
        <taxon>Neoaves</taxon>
        <taxon>Columbimorphae</taxon>
        <taxon>Columbiformes</taxon>
        <taxon>Columbidae</taxon>
        <taxon>Patagioenas</taxon>
    </lineage>
</organism>
<dbReference type="Proteomes" id="UP000190648">
    <property type="component" value="Unassembled WGS sequence"/>
</dbReference>
<keyword evidence="3" id="KW-1185">Reference proteome</keyword>
<dbReference type="AlphaFoldDB" id="A0A1V4JDG8"/>
<comment type="caution">
    <text evidence="2">The sequence shown here is derived from an EMBL/GenBank/DDBJ whole genome shotgun (WGS) entry which is preliminary data.</text>
</comment>
<evidence type="ECO:0000313" key="2">
    <source>
        <dbReference type="EMBL" id="OPJ70293.1"/>
    </source>
</evidence>
<name>A0A1V4JDG8_PATFA</name>
<sequence length="145" mass="16215">MQKSSAPGLHLDSPSSHPLGSSFQRLLPCSEGSCHPRGDKSMSPSLLPGTLHPHSQSMWDRDEAVGFKSPERAFKWEIMLSWITKKKHNELENWNTGLNPVHRDLPRDIPEEAKQSPHVFHAGPENSPVMVRNQLKPPVSAQEGM</sequence>
<gene>
    <name evidence="2" type="ORF">AV530_019472</name>
</gene>
<feature type="region of interest" description="Disordered" evidence="1">
    <location>
        <begin position="1"/>
        <end position="57"/>
    </location>
</feature>
<evidence type="ECO:0000256" key="1">
    <source>
        <dbReference type="SAM" id="MobiDB-lite"/>
    </source>
</evidence>
<proteinExistence type="predicted"/>
<protein>
    <submittedName>
        <fullName evidence="2">Uncharacterized protein</fullName>
    </submittedName>
</protein>
<evidence type="ECO:0000313" key="3">
    <source>
        <dbReference type="Proteomes" id="UP000190648"/>
    </source>
</evidence>